<dbReference type="InterPro" id="IPR001387">
    <property type="entry name" value="Cro/C1-type_HTH"/>
</dbReference>
<gene>
    <name evidence="2" type="ORF">ACFPER_09700</name>
</gene>
<dbReference type="Pfam" id="PF17765">
    <property type="entry name" value="MLTR_LBD"/>
    <property type="match status" value="1"/>
</dbReference>
<dbReference type="SUPFAM" id="SSF47413">
    <property type="entry name" value="lambda repressor-like DNA-binding domains"/>
    <property type="match status" value="1"/>
</dbReference>
<dbReference type="PROSITE" id="PS50943">
    <property type="entry name" value="HTH_CROC1"/>
    <property type="match status" value="1"/>
</dbReference>
<proteinExistence type="predicted"/>
<dbReference type="InterPro" id="IPR041413">
    <property type="entry name" value="MLTR_LBD"/>
</dbReference>
<keyword evidence="3" id="KW-1185">Reference proteome</keyword>
<dbReference type="SMART" id="SM00530">
    <property type="entry name" value="HTH_XRE"/>
    <property type="match status" value="1"/>
</dbReference>
<reference evidence="3" key="1">
    <citation type="journal article" date="2019" name="Int. J. Syst. Evol. Microbiol.">
        <title>The Global Catalogue of Microorganisms (GCM) 10K type strain sequencing project: providing services to taxonomists for standard genome sequencing and annotation.</title>
        <authorList>
            <consortium name="The Broad Institute Genomics Platform"/>
            <consortium name="The Broad Institute Genome Sequencing Center for Infectious Disease"/>
            <person name="Wu L."/>
            <person name="Ma J."/>
        </authorList>
    </citation>
    <scope>NUCLEOTIDE SEQUENCE [LARGE SCALE GENOMIC DNA]</scope>
    <source>
        <strain evidence="3">CGMCC 1.12192</strain>
    </source>
</reference>
<dbReference type="PANTHER" id="PTHR35010">
    <property type="entry name" value="BLL4672 PROTEIN-RELATED"/>
    <property type="match status" value="1"/>
</dbReference>
<feature type="domain" description="HTH cro/C1-type" evidence="1">
    <location>
        <begin position="33"/>
        <end position="84"/>
    </location>
</feature>
<comment type="caution">
    <text evidence="2">The sequence shown here is derived from an EMBL/GenBank/DDBJ whole genome shotgun (WGS) entry which is preliminary data.</text>
</comment>
<dbReference type="PANTHER" id="PTHR35010:SF2">
    <property type="entry name" value="BLL4672 PROTEIN"/>
    <property type="match status" value="1"/>
</dbReference>
<protein>
    <submittedName>
        <fullName evidence="2">Helix-turn-helix transcriptional regulator</fullName>
    </submittedName>
</protein>
<dbReference type="CDD" id="cd00093">
    <property type="entry name" value="HTH_XRE"/>
    <property type="match status" value="1"/>
</dbReference>
<accession>A0ABV9R6Y8</accession>
<sequence length="274" mass="29201">MAPGDNELGAFLRARRARVDPEDVGLAGGVSGRRVAGLRREEVAVLAGVSADYYARLEQGRERNPSPQVVEAIGRALRLGPDARGHLLRLAGVNPRMGADPRRERVHPALLGLLESFPSAAAYVLGPAFDVLAANAVADALLSPFFPERNMPRILFTHPAARDVFAEWPAVARSTVRALRLNSGLFPDDPAIGALVAELDGASAEFRALWSDHEVGGLDRALKVFVHPVAGRIELTYQTFDVRDAPGQQLLVGTPEPGSPSEQALVFLAATTGA</sequence>
<name>A0ABV9R6Y8_9MICO</name>
<organism evidence="2 3">
    <name type="scientific">Agromyces aurantiacus</name>
    <dbReference type="NCBI Taxonomy" id="165814"/>
    <lineage>
        <taxon>Bacteria</taxon>
        <taxon>Bacillati</taxon>
        <taxon>Actinomycetota</taxon>
        <taxon>Actinomycetes</taxon>
        <taxon>Micrococcales</taxon>
        <taxon>Microbacteriaceae</taxon>
        <taxon>Agromyces</taxon>
    </lineage>
</organism>
<dbReference type="RefSeq" id="WP_204392487.1">
    <property type="nucleotide sequence ID" value="NZ_JAFBBW010000001.1"/>
</dbReference>
<evidence type="ECO:0000313" key="3">
    <source>
        <dbReference type="Proteomes" id="UP001595960"/>
    </source>
</evidence>
<evidence type="ECO:0000313" key="2">
    <source>
        <dbReference type="EMBL" id="MFC4829063.1"/>
    </source>
</evidence>
<dbReference type="EMBL" id="JBHSJC010000001">
    <property type="protein sequence ID" value="MFC4829063.1"/>
    <property type="molecule type" value="Genomic_DNA"/>
</dbReference>
<dbReference type="Gene3D" id="1.10.260.40">
    <property type="entry name" value="lambda repressor-like DNA-binding domains"/>
    <property type="match status" value="1"/>
</dbReference>
<dbReference type="Proteomes" id="UP001595960">
    <property type="component" value="Unassembled WGS sequence"/>
</dbReference>
<dbReference type="Gene3D" id="3.30.450.180">
    <property type="match status" value="1"/>
</dbReference>
<dbReference type="Pfam" id="PF13560">
    <property type="entry name" value="HTH_31"/>
    <property type="match status" value="1"/>
</dbReference>
<dbReference type="InterPro" id="IPR010982">
    <property type="entry name" value="Lambda_DNA-bd_dom_sf"/>
</dbReference>
<evidence type="ECO:0000259" key="1">
    <source>
        <dbReference type="PROSITE" id="PS50943"/>
    </source>
</evidence>